<reference evidence="1 2" key="1">
    <citation type="journal article" date="2018" name="Front. Plant Sci.">
        <title>Red Clover (Trifolium pratense) and Zigzag Clover (T. medium) - A Picture of Genomic Similarities and Differences.</title>
        <authorList>
            <person name="Dluhosova J."/>
            <person name="Istvanek J."/>
            <person name="Nedelnik J."/>
            <person name="Repkova J."/>
        </authorList>
    </citation>
    <scope>NUCLEOTIDE SEQUENCE [LARGE SCALE GENOMIC DNA]</scope>
    <source>
        <strain evidence="2">cv. 10/8</strain>
        <tissue evidence="1">Leaf</tissue>
    </source>
</reference>
<protein>
    <submittedName>
        <fullName evidence="1">Putative ribonuclease H protein</fullName>
    </submittedName>
</protein>
<evidence type="ECO:0000313" key="2">
    <source>
        <dbReference type="Proteomes" id="UP000265520"/>
    </source>
</evidence>
<proteinExistence type="predicted"/>
<dbReference type="PANTHER" id="PTHR33116">
    <property type="entry name" value="REVERSE TRANSCRIPTASE ZINC-BINDING DOMAIN-CONTAINING PROTEIN-RELATED-RELATED"/>
    <property type="match status" value="1"/>
</dbReference>
<name>A0A392MQM7_9FABA</name>
<keyword evidence="2" id="KW-1185">Reference proteome</keyword>
<dbReference type="Proteomes" id="UP000265520">
    <property type="component" value="Unassembled WGS sequence"/>
</dbReference>
<gene>
    <name evidence="1" type="ORF">A2U01_0010194</name>
</gene>
<dbReference type="PANTHER" id="PTHR33116:SF78">
    <property type="entry name" value="OS12G0587133 PROTEIN"/>
    <property type="match status" value="1"/>
</dbReference>
<feature type="non-terminal residue" evidence="1">
    <location>
        <position position="189"/>
    </location>
</feature>
<accession>A0A392MQM7</accession>
<comment type="caution">
    <text evidence="1">The sequence shown here is derived from an EMBL/GenBank/DDBJ whole genome shotgun (WGS) entry which is preliminary data.</text>
</comment>
<organism evidence="1 2">
    <name type="scientific">Trifolium medium</name>
    <dbReference type="NCBI Taxonomy" id="97028"/>
    <lineage>
        <taxon>Eukaryota</taxon>
        <taxon>Viridiplantae</taxon>
        <taxon>Streptophyta</taxon>
        <taxon>Embryophyta</taxon>
        <taxon>Tracheophyta</taxon>
        <taxon>Spermatophyta</taxon>
        <taxon>Magnoliopsida</taxon>
        <taxon>eudicotyledons</taxon>
        <taxon>Gunneridae</taxon>
        <taxon>Pentapetalae</taxon>
        <taxon>rosids</taxon>
        <taxon>fabids</taxon>
        <taxon>Fabales</taxon>
        <taxon>Fabaceae</taxon>
        <taxon>Papilionoideae</taxon>
        <taxon>50 kb inversion clade</taxon>
        <taxon>NPAAA clade</taxon>
        <taxon>Hologalegina</taxon>
        <taxon>IRL clade</taxon>
        <taxon>Trifolieae</taxon>
        <taxon>Trifolium</taxon>
    </lineage>
</organism>
<dbReference type="EMBL" id="LXQA010015866">
    <property type="protein sequence ID" value="MCH89299.1"/>
    <property type="molecule type" value="Genomic_DNA"/>
</dbReference>
<dbReference type="AlphaFoldDB" id="A0A392MQM7"/>
<sequence>MAILVNGSPTVDFKVGKGLRQGDPLSSFLFLIAAEGLTRMMHRAVDLNEYKGFKAPVKVVNEITRLQCNFLWGGGLDDRKLCWVSWETVCLPKEKGGLGIKRLDWFNQALLGKWKWRCLNETQTIWYDLLSSRYGPFPNNILCTNDGVAARNNSIWWRDICSIGGRNEGNIGWFSSNVNNVLGNGSTIN</sequence>
<evidence type="ECO:0000313" key="1">
    <source>
        <dbReference type="EMBL" id="MCH89299.1"/>
    </source>
</evidence>